<organism evidence="2 3">
    <name type="scientific">Geodermatophilus normandii</name>
    <dbReference type="NCBI Taxonomy" id="1137989"/>
    <lineage>
        <taxon>Bacteria</taxon>
        <taxon>Bacillati</taxon>
        <taxon>Actinomycetota</taxon>
        <taxon>Actinomycetes</taxon>
        <taxon>Geodermatophilales</taxon>
        <taxon>Geodermatophilaceae</taxon>
        <taxon>Geodermatophilus</taxon>
    </lineage>
</organism>
<dbReference type="EMBL" id="JAAGWE010000012">
    <property type="protein sequence ID" value="NEM05898.1"/>
    <property type="molecule type" value="Genomic_DNA"/>
</dbReference>
<accession>A0A6P0GF65</accession>
<comment type="caution">
    <text evidence="2">The sequence shown here is derived from an EMBL/GenBank/DDBJ whole genome shotgun (WGS) entry which is preliminary data.</text>
</comment>
<evidence type="ECO:0000313" key="3">
    <source>
        <dbReference type="Proteomes" id="UP000471126"/>
    </source>
</evidence>
<feature type="region of interest" description="Disordered" evidence="1">
    <location>
        <begin position="47"/>
        <end position="146"/>
    </location>
</feature>
<sequence>MVHVTQRRRGLSASHNAGVRRARSTTVSIVDDDCVRDARWVEVAAERHADAARPLLLGGTGPRPPVRRRPDGPAGPTPLGGAGSPDRGRDALGRRHGRQLIRDEGGVPGRQRQRRAPRDGFGGARGQRPRPLPPPDAGRGRSTLRA</sequence>
<name>A0A6P0GF65_9ACTN</name>
<evidence type="ECO:0000313" key="2">
    <source>
        <dbReference type="EMBL" id="NEM05898.1"/>
    </source>
</evidence>
<dbReference type="InterPro" id="IPR029044">
    <property type="entry name" value="Nucleotide-diphossugar_trans"/>
</dbReference>
<feature type="compositionally biased region" description="Basic residues" evidence="1">
    <location>
        <begin position="1"/>
        <end position="10"/>
    </location>
</feature>
<proteinExistence type="predicted"/>
<dbReference type="Proteomes" id="UP000471126">
    <property type="component" value="Unassembled WGS sequence"/>
</dbReference>
<reference evidence="2 3" key="1">
    <citation type="submission" date="2019-12" db="EMBL/GenBank/DDBJ databases">
        <title>WGS of CPCC 203550 I12A-02606.</title>
        <authorList>
            <person name="Jiang Z."/>
        </authorList>
    </citation>
    <scope>NUCLEOTIDE SEQUENCE [LARGE SCALE GENOMIC DNA]</scope>
    <source>
        <strain evidence="2 3">I12A-02606</strain>
    </source>
</reference>
<evidence type="ECO:0000256" key="1">
    <source>
        <dbReference type="SAM" id="MobiDB-lite"/>
    </source>
</evidence>
<protein>
    <submittedName>
        <fullName evidence="2">Glycosyltransferase family 2 protein</fullName>
    </submittedName>
</protein>
<dbReference type="AlphaFoldDB" id="A0A6P0GF65"/>
<keyword evidence="2" id="KW-0808">Transferase</keyword>
<dbReference type="SUPFAM" id="SSF53448">
    <property type="entry name" value="Nucleotide-diphospho-sugar transferases"/>
    <property type="match status" value="1"/>
</dbReference>
<dbReference type="GO" id="GO:0016740">
    <property type="term" value="F:transferase activity"/>
    <property type="evidence" value="ECO:0007669"/>
    <property type="project" value="UniProtKB-KW"/>
</dbReference>
<gene>
    <name evidence="2" type="ORF">GCU54_07665</name>
</gene>
<feature type="region of interest" description="Disordered" evidence="1">
    <location>
        <begin position="1"/>
        <end position="23"/>
    </location>
</feature>